<proteinExistence type="predicted"/>
<dbReference type="PROSITE" id="PS51257">
    <property type="entry name" value="PROKAR_LIPOPROTEIN"/>
    <property type="match status" value="1"/>
</dbReference>
<dbReference type="RefSeq" id="WP_220270900.1">
    <property type="nucleotide sequence ID" value="NZ_QPJW01000002.1"/>
</dbReference>
<evidence type="ECO:0000313" key="1">
    <source>
        <dbReference type="EMBL" id="RCX21530.1"/>
    </source>
</evidence>
<accession>A0A369BIV6</accession>
<dbReference type="EMBL" id="QPJW01000002">
    <property type="protein sequence ID" value="RCX21530.1"/>
    <property type="molecule type" value="Genomic_DNA"/>
</dbReference>
<comment type="caution">
    <text evidence="1">The sequence shown here is derived from an EMBL/GenBank/DDBJ whole genome shotgun (WGS) entry which is preliminary data.</text>
</comment>
<dbReference type="AlphaFoldDB" id="A0A369BIV6"/>
<sequence>MKHKQLFISSIIFLAILLIVSGCSNQSNKEEKIAYISANVNSEYEKVFEKIGLGILFDYNLKLPYANRSWVTVWVEGYKNGSDEPIHLTEMSFGLSPNKVEEDHMGFGIINPNSDNPSFFLYSHSGSLPPHNIDDIIFSQKGTISSWDYAIGNEIISLEKGETKILAVYQEGESSLKTYDYQEMDSIKRMINEDLTVLLLKIKVEERYD</sequence>
<reference evidence="1 2" key="1">
    <citation type="submission" date="2018-07" db="EMBL/GenBank/DDBJ databases">
        <title>Genomic Encyclopedia of Type Strains, Phase III (KMG-III): the genomes of soil and plant-associated and newly described type strains.</title>
        <authorList>
            <person name="Whitman W."/>
        </authorList>
    </citation>
    <scope>NUCLEOTIDE SEQUENCE [LARGE SCALE GENOMIC DNA]</scope>
    <source>
        <strain evidence="1 2">CECT 8333</strain>
    </source>
</reference>
<evidence type="ECO:0008006" key="3">
    <source>
        <dbReference type="Google" id="ProtNLM"/>
    </source>
</evidence>
<dbReference type="Proteomes" id="UP000253090">
    <property type="component" value="Unassembled WGS sequence"/>
</dbReference>
<protein>
    <recommendedName>
        <fullName evidence="3">Lipoprotein</fullName>
    </recommendedName>
</protein>
<name>A0A369BIV6_9BACL</name>
<evidence type="ECO:0000313" key="2">
    <source>
        <dbReference type="Proteomes" id="UP000253090"/>
    </source>
</evidence>
<keyword evidence="2" id="KW-1185">Reference proteome</keyword>
<gene>
    <name evidence="1" type="ORF">DFP94_102283</name>
</gene>
<organism evidence="1 2">
    <name type="scientific">Fontibacillus phaseoli</name>
    <dbReference type="NCBI Taxonomy" id="1416533"/>
    <lineage>
        <taxon>Bacteria</taxon>
        <taxon>Bacillati</taxon>
        <taxon>Bacillota</taxon>
        <taxon>Bacilli</taxon>
        <taxon>Bacillales</taxon>
        <taxon>Paenibacillaceae</taxon>
        <taxon>Fontibacillus</taxon>
    </lineage>
</organism>